<keyword evidence="2" id="KW-0812">Transmembrane</keyword>
<feature type="domain" description="PilZ" evidence="3">
    <location>
        <begin position="4"/>
        <end position="93"/>
    </location>
</feature>
<dbReference type="EMBL" id="VWPK01000014">
    <property type="protein sequence ID" value="KAA5612143.1"/>
    <property type="molecule type" value="Genomic_DNA"/>
</dbReference>
<dbReference type="Proteomes" id="UP000325255">
    <property type="component" value="Unassembled WGS sequence"/>
</dbReference>
<gene>
    <name evidence="4" type="ORF">F1189_10775</name>
</gene>
<protein>
    <recommendedName>
        <fullName evidence="3">PilZ domain-containing protein</fullName>
    </recommendedName>
</protein>
<dbReference type="OrthoDB" id="8351399at2"/>
<dbReference type="PANTHER" id="PTHR30386">
    <property type="entry name" value="MEMBRANE FUSION SUBUNIT OF EMRAB-TOLC MULTIDRUG EFFLUX PUMP"/>
    <property type="match status" value="1"/>
</dbReference>
<keyword evidence="1" id="KW-0175">Coiled coil</keyword>
<sequence length="512" mass="55412">MHPRIPLPIDVEVDGIRCRASDWGPGGLCLTSDTLALMPGEVRQARLTFDMSGFNVTVEVAFRTVWSHDDQSYGVRFVDLTPDQARLLDSLVAGYLRGEALPLQRLFQPIAAEERPRSAAPLPGRLLSLLARLRLVLVLLGGGALVIGLALYVISSRMVVYSDYGAIAGELYLLRAPEAGLLHLAGLRPGQPVHQGQVLGEIEPSVPAQAQADARGKVIVLQAQIDQRSEMLASAQAGFRNLLRTAEAQVKAAADEREAIERQVAAQERTFQRVLQMAKAGWLSYLRADQEEVALQQHLRARAAARANEEAARARLEDAKQGRFVSDGRSTQASPEDIARELQELRTQRDQLEVVAKAQVARRPVPSPCDCTVTGVQAADGTFVSAGIQIATLGREMAAGRQVDTLIVTSRMKFIRVGQRVKVFLPDRDNPVGGNVIVVTYNAGNTGRIGLPDTLRTLNDYGLVTVALDQDAQAAATGQPALLMAPVGFDMVLRSIPGFGWLLKTVAHPGQD</sequence>
<keyword evidence="2" id="KW-1133">Transmembrane helix</keyword>
<keyword evidence="2" id="KW-0472">Membrane</keyword>
<evidence type="ECO:0000313" key="5">
    <source>
        <dbReference type="Proteomes" id="UP000325255"/>
    </source>
</evidence>
<feature type="transmembrane region" description="Helical" evidence="2">
    <location>
        <begin position="135"/>
        <end position="154"/>
    </location>
</feature>
<dbReference type="Pfam" id="PF07238">
    <property type="entry name" value="PilZ"/>
    <property type="match status" value="1"/>
</dbReference>
<dbReference type="InterPro" id="IPR050739">
    <property type="entry name" value="MFP"/>
</dbReference>
<evidence type="ECO:0000259" key="3">
    <source>
        <dbReference type="Pfam" id="PF07238"/>
    </source>
</evidence>
<dbReference type="InterPro" id="IPR009875">
    <property type="entry name" value="PilZ_domain"/>
</dbReference>
<keyword evidence="5" id="KW-1185">Reference proteome</keyword>
<dbReference type="RefSeq" id="WP_150040750.1">
    <property type="nucleotide sequence ID" value="NZ_OW485601.1"/>
</dbReference>
<reference evidence="4 5" key="1">
    <citation type="submission" date="2019-09" db="EMBL/GenBank/DDBJ databases">
        <title>Genome sequence of Rhodovastum atsumiense, a diverse member of the Acetobacteraceae family of non-sulfur purple photosynthetic bacteria.</title>
        <authorList>
            <person name="Meyer T."/>
            <person name="Kyndt J."/>
        </authorList>
    </citation>
    <scope>NUCLEOTIDE SEQUENCE [LARGE SCALE GENOMIC DNA]</scope>
    <source>
        <strain evidence="4 5">DSM 21279</strain>
    </source>
</reference>
<comment type="caution">
    <text evidence="4">The sequence shown here is derived from an EMBL/GenBank/DDBJ whole genome shotgun (WGS) entry which is preliminary data.</text>
</comment>
<dbReference type="Gene3D" id="2.40.10.220">
    <property type="entry name" value="predicted glycosyltransferase like domains"/>
    <property type="match status" value="1"/>
</dbReference>
<feature type="coiled-coil region" evidence="1">
    <location>
        <begin position="243"/>
        <end position="270"/>
    </location>
</feature>
<evidence type="ECO:0000256" key="1">
    <source>
        <dbReference type="SAM" id="Coils"/>
    </source>
</evidence>
<organism evidence="4 5">
    <name type="scientific">Rhodovastum atsumiense</name>
    <dbReference type="NCBI Taxonomy" id="504468"/>
    <lineage>
        <taxon>Bacteria</taxon>
        <taxon>Pseudomonadati</taxon>
        <taxon>Pseudomonadota</taxon>
        <taxon>Alphaproteobacteria</taxon>
        <taxon>Acetobacterales</taxon>
        <taxon>Acetobacteraceae</taxon>
        <taxon>Rhodovastum</taxon>
    </lineage>
</organism>
<name>A0A5M6IV09_9PROT</name>
<dbReference type="AlphaFoldDB" id="A0A5M6IV09"/>
<proteinExistence type="predicted"/>
<evidence type="ECO:0000256" key="2">
    <source>
        <dbReference type="SAM" id="Phobius"/>
    </source>
</evidence>
<dbReference type="GO" id="GO:0035438">
    <property type="term" value="F:cyclic-di-GMP binding"/>
    <property type="evidence" value="ECO:0007669"/>
    <property type="project" value="InterPro"/>
</dbReference>
<evidence type="ECO:0000313" key="4">
    <source>
        <dbReference type="EMBL" id="KAA5612143.1"/>
    </source>
</evidence>
<accession>A0A5M6IV09</accession>